<dbReference type="EMBL" id="SUNH01000006">
    <property type="protein sequence ID" value="TJZ86070.1"/>
    <property type="molecule type" value="Genomic_DNA"/>
</dbReference>
<organism evidence="1 2">
    <name type="scientific">Paracoccus hibiscisoli</name>
    <dbReference type="NCBI Taxonomy" id="2023261"/>
    <lineage>
        <taxon>Bacteria</taxon>
        <taxon>Pseudomonadati</taxon>
        <taxon>Pseudomonadota</taxon>
        <taxon>Alphaproteobacteria</taxon>
        <taxon>Rhodobacterales</taxon>
        <taxon>Paracoccaceae</taxon>
        <taxon>Paracoccus</taxon>
    </lineage>
</organism>
<keyword evidence="2" id="KW-1185">Reference proteome</keyword>
<dbReference type="AlphaFoldDB" id="A0A4U0QWB3"/>
<name>A0A4U0QWB3_9RHOB</name>
<sequence length="109" mass="11967">MNILFEEKRRSIETAMVRDDVMNDESYRDRAVADMAAALRAQAEMLARQLASPRPDLLAVLPLEPAARASSTVAPPLVGEALTGIAGTSRIDDPQFERAVLKMADREGW</sequence>
<proteinExistence type="predicted"/>
<accession>A0A4U0QWB3</accession>
<reference evidence="1 2" key="1">
    <citation type="submission" date="2019-04" db="EMBL/GenBank/DDBJ databases">
        <authorList>
            <person name="Li J."/>
        </authorList>
    </citation>
    <scope>NUCLEOTIDE SEQUENCE [LARGE SCALE GENOMIC DNA]</scope>
    <source>
        <strain evidence="1 2">CCTCC AB2016182</strain>
    </source>
</reference>
<protein>
    <submittedName>
        <fullName evidence="1">Uncharacterized protein</fullName>
    </submittedName>
</protein>
<evidence type="ECO:0000313" key="1">
    <source>
        <dbReference type="EMBL" id="TJZ86070.1"/>
    </source>
</evidence>
<gene>
    <name evidence="1" type="ORF">FA740_04015</name>
</gene>
<dbReference type="RefSeq" id="WP_136855499.1">
    <property type="nucleotide sequence ID" value="NZ_SUNH01000006.1"/>
</dbReference>
<dbReference type="Proteomes" id="UP000306223">
    <property type="component" value="Unassembled WGS sequence"/>
</dbReference>
<evidence type="ECO:0000313" key="2">
    <source>
        <dbReference type="Proteomes" id="UP000306223"/>
    </source>
</evidence>
<comment type="caution">
    <text evidence="1">The sequence shown here is derived from an EMBL/GenBank/DDBJ whole genome shotgun (WGS) entry which is preliminary data.</text>
</comment>